<evidence type="ECO:0000259" key="2">
    <source>
        <dbReference type="Pfam" id="PF08808"/>
    </source>
</evidence>
<gene>
    <name evidence="3" type="ORF">ACEUDJ_13945</name>
</gene>
<feature type="domain" description="RES" evidence="2">
    <location>
        <begin position="76"/>
        <end position="201"/>
    </location>
</feature>
<evidence type="ECO:0000313" key="4">
    <source>
        <dbReference type="Proteomes" id="UP001630969"/>
    </source>
</evidence>
<dbReference type="EMBL" id="JBGXBU010000005">
    <property type="protein sequence ID" value="MFM4893961.1"/>
    <property type="molecule type" value="Genomic_DNA"/>
</dbReference>
<proteinExistence type="predicted"/>
<dbReference type="Pfam" id="PF08808">
    <property type="entry name" value="RES"/>
    <property type="match status" value="1"/>
</dbReference>
<feature type="region of interest" description="Disordered" evidence="1">
    <location>
        <begin position="1"/>
        <end position="29"/>
    </location>
</feature>
<dbReference type="InterPro" id="IPR014914">
    <property type="entry name" value="RES_dom"/>
</dbReference>
<keyword evidence="4" id="KW-1185">Reference proteome</keyword>
<accession>A0ABW9GWD4</accession>
<organism evidence="3 4">
    <name type="scientific">Aeromonas bivalvium</name>
    <dbReference type="NCBI Taxonomy" id="440079"/>
    <lineage>
        <taxon>Bacteria</taxon>
        <taxon>Pseudomonadati</taxon>
        <taxon>Pseudomonadota</taxon>
        <taxon>Gammaproteobacteria</taxon>
        <taxon>Aeromonadales</taxon>
        <taxon>Aeromonadaceae</taxon>
        <taxon>Aeromonas</taxon>
    </lineage>
</organism>
<dbReference type="Proteomes" id="UP001630969">
    <property type="component" value="Unassembled WGS sequence"/>
</dbReference>
<sequence length="229" mass="24971">MSIKSGENPNGEVKQTSEASVSSGMNEQDKAALEKIGQLQDDMFQQCGEIVAAGTETYRLQPGDHGGSNVFFNRNGKDYRFSLTDGENGSMYLARAPDTAMKEVFQNKTGLKESDLDNYFMGAVIIERDVKVLQVTTLIKKSGVTLHDLTTATRDVTRLLAKKVHSAGFDGMEFLSNVTGESCLVLWHGEPSGAGLATTRDQTRLSEFKHGGQEAADILVYRLGIPVEE</sequence>
<evidence type="ECO:0000256" key="1">
    <source>
        <dbReference type="SAM" id="MobiDB-lite"/>
    </source>
</evidence>
<feature type="compositionally biased region" description="Polar residues" evidence="1">
    <location>
        <begin position="1"/>
        <end position="26"/>
    </location>
</feature>
<dbReference type="RefSeq" id="WP_408790644.1">
    <property type="nucleotide sequence ID" value="NZ_JBGXBU010000005.1"/>
</dbReference>
<reference evidence="3 4" key="1">
    <citation type="submission" date="2024-09" db="EMBL/GenBank/DDBJ databases">
        <title>Aeromonas strains Genome sequencing and assembly.</title>
        <authorList>
            <person name="Hu X."/>
            <person name="Tang B."/>
        </authorList>
    </citation>
    <scope>NUCLEOTIDE SEQUENCE [LARGE SCALE GENOMIC DNA]</scope>
    <source>
        <strain evidence="3 4">NB23SCDHY001</strain>
    </source>
</reference>
<name>A0ABW9GWD4_9GAMM</name>
<comment type="caution">
    <text evidence="3">The sequence shown here is derived from an EMBL/GenBank/DDBJ whole genome shotgun (WGS) entry which is preliminary data.</text>
</comment>
<evidence type="ECO:0000313" key="3">
    <source>
        <dbReference type="EMBL" id="MFM4893961.1"/>
    </source>
</evidence>
<dbReference type="GeneID" id="97221018"/>
<protein>
    <submittedName>
        <fullName evidence="3">RES family NAD+ phosphorylase</fullName>
    </submittedName>
</protein>